<accession>A0ABW2N1R4</accession>
<evidence type="ECO:0000313" key="2">
    <source>
        <dbReference type="Proteomes" id="UP001596524"/>
    </source>
</evidence>
<organism evidence="1 2">
    <name type="scientific">Nocardioides astragali</name>
    <dbReference type="NCBI Taxonomy" id="1776736"/>
    <lineage>
        <taxon>Bacteria</taxon>
        <taxon>Bacillati</taxon>
        <taxon>Actinomycetota</taxon>
        <taxon>Actinomycetes</taxon>
        <taxon>Propionibacteriales</taxon>
        <taxon>Nocardioidaceae</taxon>
        <taxon>Nocardioides</taxon>
    </lineage>
</organism>
<comment type="caution">
    <text evidence="1">The sequence shown here is derived from an EMBL/GenBank/DDBJ whole genome shotgun (WGS) entry which is preliminary data.</text>
</comment>
<dbReference type="RefSeq" id="WP_255889940.1">
    <property type="nucleotide sequence ID" value="NZ_JAFMZM010000002.1"/>
</dbReference>
<gene>
    <name evidence="1" type="ORF">ACFQO6_06045</name>
</gene>
<evidence type="ECO:0008006" key="3">
    <source>
        <dbReference type="Google" id="ProtNLM"/>
    </source>
</evidence>
<evidence type="ECO:0000313" key="1">
    <source>
        <dbReference type="EMBL" id="MFC7359825.1"/>
    </source>
</evidence>
<dbReference type="Proteomes" id="UP001596524">
    <property type="component" value="Unassembled WGS sequence"/>
</dbReference>
<dbReference type="EMBL" id="JBHTCH010000004">
    <property type="protein sequence ID" value="MFC7359825.1"/>
    <property type="molecule type" value="Genomic_DNA"/>
</dbReference>
<reference evidence="2" key="1">
    <citation type="journal article" date="2019" name="Int. J. Syst. Evol. Microbiol.">
        <title>The Global Catalogue of Microorganisms (GCM) 10K type strain sequencing project: providing services to taxonomists for standard genome sequencing and annotation.</title>
        <authorList>
            <consortium name="The Broad Institute Genomics Platform"/>
            <consortium name="The Broad Institute Genome Sequencing Center for Infectious Disease"/>
            <person name="Wu L."/>
            <person name="Ma J."/>
        </authorList>
    </citation>
    <scope>NUCLEOTIDE SEQUENCE [LARGE SCALE GENOMIC DNA]</scope>
    <source>
        <strain evidence="2">FCH27</strain>
    </source>
</reference>
<protein>
    <recommendedName>
        <fullName evidence="3">Glycosyltransferase</fullName>
    </recommendedName>
</protein>
<keyword evidence="2" id="KW-1185">Reference proteome</keyword>
<proteinExistence type="predicted"/>
<sequence length="235" mass="24935">MSTSILTGRRGVFPALLVGLALATALATTLFGTGHSSPAAHAETGHSHAAPALAAKPQAAAFQDEMRKLWEDHVTWTRLAIVTFADGSAGFDATATRLLKNQDDIGDAIKPFYGKAAGDELTALLKDHIGIAVELLQAAKAGDDAAFAQAHAAWYANSDDIAGFLAAANPRYWPQAAMRAAMRGHLDQTLAEASHELTGQYAKSVADYDEIHHHILGMADVLSAGIIRTFPHRFN</sequence>
<name>A0ABW2N1R4_9ACTN</name>